<dbReference type="PANTHER" id="PTHR33361">
    <property type="entry name" value="GLR0591 PROTEIN"/>
    <property type="match status" value="1"/>
</dbReference>
<reference evidence="3 4" key="1">
    <citation type="submission" date="2018-08" db="EMBL/GenBank/DDBJ databases">
        <title>Parvularcula sp. SM1705, isolated from surface water of the South Sea China.</title>
        <authorList>
            <person name="Sun L."/>
        </authorList>
    </citation>
    <scope>NUCLEOTIDE SEQUENCE [LARGE SCALE GENOMIC DNA]</scope>
    <source>
        <strain evidence="3 4">SM1705</strain>
    </source>
</reference>
<sequence length="618" mass="69416">MTRLLLSAAAAALLVACSGDKEAEDKPAAPVPAETSSTQAPSAEDMAAMAEEDARLATFLDAKFEEQLALSPEFQTYLGRKTNTDKWDERTDESDERQRELLEAQLSEMQDSFDRDALSPEGQLNYDLFTYDTENSLALDNFRLQRFSLTQFRGIHSNIPVFLANYHKVDTFEDAVAYVARVRGVPEVLDQAATQMEDRIAGDFPLPEFSYPLIAETARSIADGEAILEDFSKKMEALDAPVAEKDQLELDLLELIEGPFAAAYEDFSTRVETMGDADVVDGNYGVGRFQDGEAYYNALLSNYTTTDLTAEEIHQLGLAEVARIQDEMRAIMAQVGFEGTLQEFFDFMREDEQFYLPNTDEGREAYLELARDYIVGMKVKLPEQFGLIPAAPVEVRRVEPYRERAAGKAFYNQPAPDGSRPGIFYANLAKMEDMPTYQLEALVYHEAIPGHHMQRALQIEQDGLPLFRRFGGYTAYTEGWGLYSELLPKEIGFYEDPYSDFGRLAMELWRAARLVVDTGLHAKGWEMQEAIDYLQENTPNPDGDTVKAIERYIVYPGQATAYKIGMLRILELREAAKAELGDDFDIRGFHDTVLAAGPLPLSVLEGQIDAWVARQKAE</sequence>
<keyword evidence="2" id="KW-0732">Signal</keyword>
<dbReference type="PANTHER" id="PTHR33361:SF16">
    <property type="entry name" value="DUF885 DOMAIN-CONTAINING PROTEIN"/>
    <property type="match status" value="1"/>
</dbReference>
<evidence type="ECO:0000313" key="3">
    <source>
        <dbReference type="EMBL" id="RFB06099.1"/>
    </source>
</evidence>
<evidence type="ECO:0000256" key="1">
    <source>
        <dbReference type="SAM" id="MobiDB-lite"/>
    </source>
</evidence>
<keyword evidence="4" id="KW-1185">Reference proteome</keyword>
<dbReference type="AlphaFoldDB" id="A0A371RKW6"/>
<feature type="region of interest" description="Disordered" evidence="1">
    <location>
        <begin position="20"/>
        <end position="46"/>
    </location>
</feature>
<accession>A0A371RKW6</accession>
<dbReference type="OrthoDB" id="9763405at2"/>
<dbReference type="PROSITE" id="PS51257">
    <property type="entry name" value="PROKAR_LIPOPROTEIN"/>
    <property type="match status" value="1"/>
</dbReference>
<name>A0A371RKW6_9PROT</name>
<dbReference type="EMBL" id="QUQO01000001">
    <property type="protein sequence ID" value="RFB06099.1"/>
    <property type="molecule type" value="Genomic_DNA"/>
</dbReference>
<dbReference type="Proteomes" id="UP000264589">
    <property type="component" value="Unassembled WGS sequence"/>
</dbReference>
<dbReference type="Pfam" id="PF05960">
    <property type="entry name" value="DUF885"/>
    <property type="match status" value="1"/>
</dbReference>
<proteinExistence type="predicted"/>
<dbReference type="InterPro" id="IPR010281">
    <property type="entry name" value="DUF885"/>
</dbReference>
<evidence type="ECO:0000256" key="2">
    <source>
        <dbReference type="SAM" id="SignalP"/>
    </source>
</evidence>
<protein>
    <submittedName>
        <fullName evidence="3">DUF885 domain-containing protein</fullName>
    </submittedName>
</protein>
<feature type="signal peptide" evidence="2">
    <location>
        <begin position="1"/>
        <end position="23"/>
    </location>
</feature>
<dbReference type="RefSeq" id="WP_116392732.1">
    <property type="nucleotide sequence ID" value="NZ_QUQO01000001.1"/>
</dbReference>
<evidence type="ECO:0000313" key="4">
    <source>
        <dbReference type="Proteomes" id="UP000264589"/>
    </source>
</evidence>
<gene>
    <name evidence="3" type="ORF">DX908_12985</name>
</gene>
<organism evidence="3 4">
    <name type="scientific">Parvularcula marina</name>
    <dbReference type="NCBI Taxonomy" id="2292771"/>
    <lineage>
        <taxon>Bacteria</taxon>
        <taxon>Pseudomonadati</taxon>
        <taxon>Pseudomonadota</taxon>
        <taxon>Alphaproteobacteria</taxon>
        <taxon>Parvularculales</taxon>
        <taxon>Parvularculaceae</taxon>
        <taxon>Parvularcula</taxon>
    </lineage>
</organism>
<dbReference type="InParanoid" id="A0A371RKW6"/>
<comment type="caution">
    <text evidence="3">The sequence shown here is derived from an EMBL/GenBank/DDBJ whole genome shotgun (WGS) entry which is preliminary data.</text>
</comment>
<feature type="chain" id="PRO_5016580069" evidence="2">
    <location>
        <begin position="24"/>
        <end position="618"/>
    </location>
</feature>